<dbReference type="RefSeq" id="WP_245718945.1">
    <property type="nucleotide sequence ID" value="NZ_FMHV01000002.1"/>
</dbReference>
<dbReference type="GO" id="GO:0004016">
    <property type="term" value="F:adenylate cyclase activity"/>
    <property type="evidence" value="ECO:0007669"/>
    <property type="project" value="UniProtKB-ARBA"/>
</dbReference>
<proteinExistence type="predicted"/>
<dbReference type="InterPro" id="IPR041664">
    <property type="entry name" value="AAA_16"/>
</dbReference>
<dbReference type="Gene3D" id="3.30.70.1230">
    <property type="entry name" value="Nucleotide cyclase"/>
    <property type="match status" value="1"/>
</dbReference>
<feature type="domain" description="Guanylate cyclase" evidence="4">
    <location>
        <begin position="28"/>
        <end position="155"/>
    </location>
</feature>
<name>A0A1C6SW03_9ACTN</name>
<dbReference type="CDD" id="cd07302">
    <property type="entry name" value="CHD"/>
    <property type="match status" value="1"/>
</dbReference>
<dbReference type="InterPro" id="IPR029787">
    <property type="entry name" value="Nucleotide_cyclase"/>
</dbReference>
<keyword evidence="1" id="KW-0547">Nucleotide-binding</keyword>
<evidence type="ECO:0000313" key="6">
    <source>
        <dbReference type="Proteomes" id="UP000199413"/>
    </source>
</evidence>
<dbReference type="GO" id="GO:0035556">
    <property type="term" value="P:intracellular signal transduction"/>
    <property type="evidence" value="ECO:0007669"/>
    <property type="project" value="InterPro"/>
</dbReference>
<dbReference type="GO" id="GO:0005737">
    <property type="term" value="C:cytoplasm"/>
    <property type="evidence" value="ECO:0007669"/>
    <property type="project" value="TreeGrafter"/>
</dbReference>
<dbReference type="Pfam" id="PF00211">
    <property type="entry name" value="Guanylate_cyc"/>
    <property type="match status" value="1"/>
</dbReference>
<protein>
    <submittedName>
        <fullName evidence="5">Adenylate cyclase, class 3</fullName>
    </submittedName>
</protein>
<feature type="region of interest" description="Disordered" evidence="3">
    <location>
        <begin position="585"/>
        <end position="634"/>
    </location>
</feature>
<keyword evidence="6" id="KW-1185">Reference proteome</keyword>
<evidence type="ECO:0000256" key="2">
    <source>
        <dbReference type="ARBA" id="ARBA00022840"/>
    </source>
</evidence>
<dbReference type="PROSITE" id="PS50125">
    <property type="entry name" value="GUANYLATE_CYCLASE_2"/>
    <property type="match status" value="1"/>
</dbReference>
<dbReference type="AlphaFoldDB" id="A0A1C6SW03"/>
<dbReference type="Proteomes" id="UP000199413">
    <property type="component" value="Unassembled WGS sequence"/>
</dbReference>
<dbReference type="PANTHER" id="PTHR16305">
    <property type="entry name" value="TESTICULAR SOLUBLE ADENYLYL CYCLASE"/>
    <property type="match status" value="1"/>
</dbReference>
<organism evidence="5 6">
    <name type="scientific">Micromonospora rhizosphaerae</name>
    <dbReference type="NCBI Taxonomy" id="568872"/>
    <lineage>
        <taxon>Bacteria</taxon>
        <taxon>Bacillati</taxon>
        <taxon>Actinomycetota</taxon>
        <taxon>Actinomycetes</taxon>
        <taxon>Micromonosporales</taxon>
        <taxon>Micromonosporaceae</taxon>
        <taxon>Micromonospora</taxon>
    </lineage>
</organism>
<keyword evidence="2" id="KW-0067">ATP-binding</keyword>
<dbReference type="SMART" id="SM00044">
    <property type="entry name" value="CYCc"/>
    <property type="match status" value="1"/>
</dbReference>
<gene>
    <name evidence="5" type="ORF">GA0070624_4760</name>
</gene>
<dbReference type="Gene3D" id="3.40.50.300">
    <property type="entry name" value="P-loop containing nucleotide triphosphate hydrolases"/>
    <property type="match status" value="1"/>
</dbReference>
<dbReference type="GO" id="GO:0005524">
    <property type="term" value="F:ATP binding"/>
    <property type="evidence" value="ECO:0007669"/>
    <property type="project" value="UniProtKB-KW"/>
</dbReference>
<evidence type="ECO:0000256" key="3">
    <source>
        <dbReference type="SAM" id="MobiDB-lite"/>
    </source>
</evidence>
<accession>A0A1C6SW03</accession>
<reference evidence="6" key="1">
    <citation type="submission" date="2016-06" db="EMBL/GenBank/DDBJ databases">
        <authorList>
            <person name="Varghese N."/>
            <person name="Submissions Spin"/>
        </authorList>
    </citation>
    <scope>NUCLEOTIDE SEQUENCE [LARGE SCALE GENOMIC DNA]</scope>
    <source>
        <strain evidence="6">DSM 45431</strain>
    </source>
</reference>
<dbReference type="SUPFAM" id="SSF52540">
    <property type="entry name" value="P-loop containing nucleoside triphosphate hydrolases"/>
    <property type="match status" value="1"/>
</dbReference>
<dbReference type="STRING" id="568872.GA0070624_4760"/>
<evidence type="ECO:0000313" key="5">
    <source>
        <dbReference type="EMBL" id="SCL33549.1"/>
    </source>
</evidence>
<dbReference type="InterPro" id="IPR001054">
    <property type="entry name" value="A/G_cyclase"/>
</dbReference>
<dbReference type="EMBL" id="FMHV01000002">
    <property type="protein sequence ID" value="SCL33549.1"/>
    <property type="molecule type" value="Genomic_DNA"/>
</dbReference>
<evidence type="ECO:0000259" key="4">
    <source>
        <dbReference type="PROSITE" id="PS50125"/>
    </source>
</evidence>
<feature type="region of interest" description="Disordered" evidence="3">
    <location>
        <begin position="672"/>
        <end position="752"/>
    </location>
</feature>
<dbReference type="PANTHER" id="PTHR16305:SF28">
    <property type="entry name" value="GUANYLATE CYCLASE DOMAIN-CONTAINING PROTEIN"/>
    <property type="match status" value="1"/>
</dbReference>
<sequence length="752" mass="79064">MQMSTIAGSPEALGSAHWPVPEERRTVTVLFADIVGSTGLIERLDPEDVRALQRAYFDTVAGVLRRWNGVVEKYIGDAVMALFGAHGSDGFDAYRAVQAGLEIQRALGRRSPAGTRLRVRVGVATGEALVDVAGTRDGGHGMASGAVITTAARLQQYAPPGGVVVCAATRRATAGLVEQRPLASMAVAGKAMPLDVWRVTGPGRGGPARHHGPLIGRRRELATAGDEIARAVRDRRPRWVSLVGPAGSGRSRLLHELVRAASTVDGVPVRWCVAHCPPYPQGAWTPLADMVRGFAGVRDTDLSATVRRRLATALEGVLPPQRRGAAAHALAELLAASEDAAAADRGADAWLQVLLELAAGQPVVVAVDDLDRAAPALNRFLHRLFAAATERELPLAVVATHGPGWADVLPGAADRRRRVPLPALDTVHTGRLLRHQLRRAGRPAALAGRLLPLVGGNPGVAEAYVRGLDEDGASGARVPEAVRRIVDARLDRLDGEQRAVLMAGAALGVGFAPTAVDRLLGWAPGRAEPVLRDLAAQALLRPARGGYAVAEPAVALVAHDRLPRAVRAEFARRARTPRLLDPTRAADAMSTADARRAPHAPRAVDATPAVDARQAVDASQAVPAKPALDAPRAVDARRAAPATRAVYATPAVDALRAADATWAVDADRRRDGVPDLTHEAGALPRRSRPDRTVGRIHPLAVHPRAGLDGPPADNDSAEMIDSAYGTSRGPTAADTPMSRKRSGVSTVRLAAA</sequence>
<dbReference type="InterPro" id="IPR027417">
    <property type="entry name" value="P-loop_NTPase"/>
</dbReference>
<evidence type="ECO:0000256" key="1">
    <source>
        <dbReference type="ARBA" id="ARBA00022741"/>
    </source>
</evidence>
<dbReference type="GO" id="GO:0009190">
    <property type="term" value="P:cyclic nucleotide biosynthetic process"/>
    <property type="evidence" value="ECO:0007669"/>
    <property type="project" value="InterPro"/>
</dbReference>
<dbReference type="SUPFAM" id="SSF55073">
    <property type="entry name" value="Nucleotide cyclase"/>
    <property type="match status" value="1"/>
</dbReference>
<dbReference type="Pfam" id="PF13191">
    <property type="entry name" value="AAA_16"/>
    <property type="match status" value="1"/>
</dbReference>